<dbReference type="EMBL" id="CP036339">
    <property type="protein sequence ID" value="QDT74693.1"/>
    <property type="molecule type" value="Genomic_DNA"/>
</dbReference>
<reference evidence="1 2" key="1">
    <citation type="submission" date="2019-02" db="EMBL/GenBank/DDBJ databases">
        <title>Deep-cultivation of Planctomycetes and their phenomic and genomic characterization uncovers novel biology.</title>
        <authorList>
            <person name="Wiegand S."/>
            <person name="Jogler M."/>
            <person name="Boedeker C."/>
            <person name="Pinto D."/>
            <person name="Vollmers J."/>
            <person name="Rivas-Marin E."/>
            <person name="Kohn T."/>
            <person name="Peeters S.H."/>
            <person name="Heuer A."/>
            <person name="Rast P."/>
            <person name="Oberbeckmann S."/>
            <person name="Bunk B."/>
            <person name="Jeske O."/>
            <person name="Meyerdierks A."/>
            <person name="Storesund J.E."/>
            <person name="Kallscheuer N."/>
            <person name="Luecker S."/>
            <person name="Lage O.M."/>
            <person name="Pohl T."/>
            <person name="Merkel B.J."/>
            <person name="Hornburger P."/>
            <person name="Mueller R.-W."/>
            <person name="Bruemmer F."/>
            <person name="Labrenz M."/>
            <person name="Spormann A.M."/>
            <person name="Op den Camp H."/>
            <person name="Overmann J."/>
            <person name="Amann R."/>
            <person name="Jetten M.S.M."/>
            <person name="Mascher T."/>
            <person name="Medema M.H."/>
            <person name="Devos D.P."/>
            <person name="Kaster A.-K."/>
            <person name="Ovreas L."/>
            <person name="Rohde M."/>
            <person name="Galperin M.Y."/>
            <person name="Jogler C."/>
        </authorList>
    </citation>
    <scope>NUCLEOTIDE SEQUENCE [LARGE SCALE GENOMIC DNA]</scope>
    <source>
        <strain evidence="1 2">I41</strain>
    </source>
</reference>
<dbReference type="KEGG" id="llh:I41_38910"/>
<evidence type="ECO:0000313" key="1">
    <source>
        <dbReference type="EMBL" id="QDT74693.1"/>
    </source>
</evidence>
<dbReference type="OrthoDB" id="284979at2"/>
<dbReference type="AlphaFoldDB" id="A0A517U258"/>
<protein>
    <submittedName>
        <fullName evidence="1">Uncharacterized protein</fullName>
    </submittedName>
</protein>
<gene>
    <name evidence="1" type="ORF">I41_38910</name>
</gene>
<name>A0A517U258_9BACT</name>
<sequence length="97" mass="10939">MAKEKTYRIVTRGKNGELRARDYEHQDAVLRMHTQIGIDDCSTDLTLRGMPVFRGLIGPMPEGKGVVRYETPEVFESLTKEWGATGSGRKSRRRVSG</sequence>
<accession>A0A517U258</accession>
<keyword evidence="2" id="KW-1185">Reference proteome</keyword>
<evidence type="ECO:0000313" key="2">
    <source>
        <dbReference type="Proteomes" id="UP000317909"/>
    </source>
</evidence>
<dbReference type="Proteomes" id="UP000317909">
    <property type="component" value="Chromosome"/>
</dbReference>
<proteinExistence type="predicted"/>
<organism evidence="1 2">
    <name type="scientific">Lacipirellula limnantheis</name>
    <dbReference type="NCBI Taxonomy" id="2528024"/>
    <lineage>
        <taxon>Bacteria</taxon>
        <taxon>Pseudomonadati</taxon>
        <taxon>Planctomycetota</taxon>
        <taxon>Planctomycetia</taxon>
        <taxon>Pirellulales</taxon>
        <taxon>Lacipirellulaceae</taxon>
        <taxon>Lacipirellula</taxon>
    </lineage>
</organism>
<dbReference type="RefSeq" id="WP_145434435.1">
    <property type="nucleotide sequence ID" value="NZ_CP036339.1"/>
</dbReference>